<dbReference type="Proteomes" id="UP001428817">
    <property type="component" value="Unassembled WGS sequence"/>
</dbReference>
<evidence type="ECO:0000256" key="4">
    <source>
        <dbReference type="ARBA" id="ARBA00022982"/>
    </source>
</evidence>
<evidence type="ECO:0000256" key="5">
    <source>
        <dbReference type="ARBA" id="ARBA00023004"/>
    </source>
</evidence>
<evidence type="ECO:0000256" key="6">
    <source>
        <dbReference type="ARBA" id="ARBA00023014"/>
    </source>
</evidence>
<evidence type="ECO:0000256" key="3">
    <source>
        <dbReference type="ARBA" id="ARBA00022723"/>
    </source>
</evidence>
<evidence type="ECO:0000313" key="9">
    <source>
        <dbReference type="Proteomes" id="UP001428817"/>
    </source>
</evidence>
<dbReference type="EMBL" id="BAABJP010000001">
    <property type="protein sequence ID" value="GAA5146398.1"/>
    <property type="molecule type" value="Genomic_DNA"/>
</dbReference>
<keyword evidence="3" id="KW-0479">Metal-binding</keyword>
<gene>
    <name evidence="8" type="ORF">GCM10023321_05790</name>
</gene>
<sequence>MSFKIKVDDELCMGAQRCMFLAPEAFDLTEEGIAEVTDAGTLTLEQAEKVAYECPNMAIIVEKD</sequence>
<dbReference type="Pfam" id="PF13459">
    <property type="entry name" value="Fer4_15"/>
    <property type="match status" value="1"/>
</dbReference>
<dbReference type="PANTHER" id="PTHR36923">
    <property type="entry name" value="FERREDOXIN"/>
    <property type="match status" value="1"/>
</dbReference>
<name>A0ABP9PGW7_9PSEU</name>
<dbReference type="InterPro" id="IPR051269">
    <property type="entry name" value="Fe-S_cluster_ET"/>
</dbReference>
<proteinExistence type="predicted"/>
<evidence type="ECO:0000256" key="2">
    <source>
        <dbReference type="ARBA" id="ARBA00022448"/>
    </source>
</evidence>
<dbReference type="RefSeq" id="WP_185058816.1">
    <property type="nucleotide sequence ID" value="NZ_BAABJP010000001.1"/>
</dbReference>
<keyword evidence="7" id="KW-0003">3Fe-4S</keyword>
<evidence type="ECO:0008006" key="10">
    <source>
        <dbReference type="Google" id="ProtNLM"/>
    </source>
</evidence>
<protein>
    <recommendedName>
        <fullName evidence="10">Ferredoxin</fullName>
    </recommendedName>
</protein>
<comment type="cofactor">
    <cofactor evidence="1">
        <name>[3Fe-4S] cluster</name>
        <dbReference type="ChEBI" id="CHEBI:21137"/>
    </cofactor>
</comment>
<evidence type="ECO:0000313" key="8">
    <source>
        <dbReference type="EMBL" id="GAA5146398.1"/>
    </source>
</evidence>
<reference evidence="9" key="1">
    <citation type="journal article" date="2019" name="Int. J. Syst. Evol. Microbiol.">
        <title>The Global Catalogue of Microorganisms (GCM) 10K type strain sequencing project: providing services to taxonomists for standard genome sequencing and annotation.</title>
        <authorList>
            <consortium name="The Broad Institute Genomics Platform"/>
            <consortium name="The Broad Institute Genome Sequencing Center for Infectious Disease"/>
            <person name="Wu L."/>
            <person name="Ma J."/>
        </authorList>
    </citation>
    <scope>NUCLEOTIDE SEQUENCE [LARGE SCALE GENOMIC DNA]</scope>
    <source>
        <strain evidence="9">JCM 18303</strain>
    </source>
</reference>
<evidence type="ECO:0000256" key="1">
    <source>
        <dbReference type="ARBA" id="ARBA00001927"/>
    </source>
</evidence>
<comment type="caution">
    <text evidence="8">The sequence shown here is derived from an EMBL/GenBank/DDBJ whole genome shotgun (WGS) entry which is preliminary data.</text>
</comment>
<accession>A0ABP9PGW7</accession>
<dbReference type="PANTHER" id="PTHR36923:SF3">
    <property type="entry name" value="FERREDOXIN"/>
    <property type="match status" value="1"/>
</dbReference>
<organism evidence="8 9">
    <name type="scientific">Pseudonocardia eucalypti</name>
    <dbReference type="NCBI Taxonomy" id="648755"/>
    <lineage>
        <taxon>Bacteria</taxon>
        <taxon>Bacillati</taxon>
        <taxon>Actinomycetota</taxon>
        <taxon>Actinomycetes</taxon>
        <taxon>Pseudonocardiales</taxon>
        <taxon>Pseudonocardiaceae</taxon>
        <taxon>Pseudonocardia</taxon>
    </lineage>
</organism>
<evidence type="ECO:0000256" key="7">
    <source>
        <dbReference type="ARBA" id="ARBA00023291"/>
    </source>
</evidence>
<keyword evidence="9" id="KW-1185">Reference proteome</keyword>
<keyword evidence="5" id="KW-0408">Iron</keyword>
<dbReference type="SUPFAM" id="SSF54862">
    <property type="entry name" value="4Fe-4S ferredoxins"/>
    <property type="match status" value="1"/>
</dbReference>
<keyword evidence="2" id="KW-0813">Transport</keyword>
<keyword evidence="6" id="KW-0411">Iron-sulfur</keyword>
<dbReference type="Gene3D" id="3.30.70.20">
    <property type="match status" value="1"/>
</dbReference>
<keyword evidence="4" id="KW-0249">Electron transport</keyword>